<reference evidence="1 2" key="1">
    <citation type="submission" date="2017-03" db="EMBL/GenBank/DDBJ databases">
        <title>Genomes of endolithic fungi from Antarctica.</title>
        <authorList>
            <person name="Coleine C."/>
            <person name="Masonjones S."/>
            <person name="Stajich J.E."/>
        </authorList>
    </citation>
    <scope>NUCLEOTIDE SEQUENCE [LARGE SCALE GENOMIC DNA]</scope>
    <source>
        <strain evidence="1 2">CCFEE 5187</strain>
    </source>
</reference>
<evidence type="ECO:0000313" key="1">
    <source>
        <dbReference type="EMBL" id="TKA50544.1"/>
    </source>
</evidence>
<dbReference type="EMBL" id="NAJN01002612">
    <property type="protein sequence ID" value="TKA50544.1"/>
    <property type="molecule type" value="Genomic_DNA"/>
</dbReference>
<dbReference type="OrthoDB" id="5424391at2759"/>
<proteinExistence type="predicted"/>
<comment type="caution">
    <text evidence="1">The sequence shown here is derived from an EMBL/GenBank/DDBJ whole genome shotgun (WGS) entry which is preliminary data.</text>
</comment>
<gene>
    <name evidence="1" type="ORF">B0A49_12875</name>
</gene>
<sequence>MRTGSLITEAQRMMSAPMEWFEEHIKRGTATFERARLCLTTCQRNILASPVLSVEQAVKGSNAGLKIYNWLRSSGTDYSSDFMTDRPFLKVLTYFLVTERRQGEIMLWITRQQPCLTDGTRLDAKELHRWKTYLLFGLLSEQNSRDGGFDVALGSFLKVIGHLNSATNPMPKELAQPFFPGCYAGGMYLTRQLTQEAAHPRNPALFDHFVASVPAWTTSKVDLTKARLLCYHPTNPTAGPALTYLRSSKVSPEAIKVLSIKDRRQLAQLCLGTASLLVAQEKYEDATWTLEFARDRFPEDLGLVRPVLSTGGNERPERRSSVKEAGLAEDEELNNLRLLDGLSLG</sequence>
<protein>
    <submittedName>
        <fullName evidence="1">Uncharacterized protein</fullName>
    </submittedName>
</protein>
<evidence type="ECO:0000313" key="2">
    <source>
        <dbReference type="Proteomes" id="UP000308768"/>
    </source>
</evidence>
<organism evidence="1 2">
    <name type="scientific">Cryomyces minteri</name>
    <dbReference type="NCBI Taxonomy" id="331657"/>
    <lineage>
        <taxon>Eukaryota</taxon>
        <taxon>Fungi</taxon>
        <taxon>Dikarya</taxon>
        <taxon>Ascomycota</taxon>
        <taxon>Pezizomycotina</taxon>
        <taxon>Dothideomycetes</taxon>
        <taxon>Dothideomycetes incertae sedis</taxon>
        <taxon>Cryomyces</taxon>
    </lineage>
</organism>
<accession>A0A4U0VMN4</accession>
<keyword evidence="2" id="KW-1185">Reference proteome</keyword>
<dbReference type="Proteomes" id="UP000308768">
    <property type="component" value="Unassembled WGS sequence"/>
</dbReference>
<dbReference type="AlphaFoldDB" id="A0A4U0VMN4"/>
<name>A0A4U0VMN4_9PEZI</name>